<dbReference type="WBParaSite" id="jg17713">
    <property type="protein sequence ID" value="jg17713"/>
    <property type="gene ID" value="jg17713"/>
</dbReference>
<name>A0A915DA07_9BILA</name>
<keyword evidence="1" id="KW-0732">Signal</keyword>
<dbReference type="Proteomes" id="UP000887574">
    <property type="component" value="Unplaced"/>
</dbReference>
<evidence type="ECO:0000313" key="2">
    <source>
        <dbReference type="Proteomes" id="UP000887574"/>
    </source>
</evidence>
<feature type="chain" id="PRO_5037495249" evidence="1">
    <location>
        <begin position="18"/>
        <end position="144"/>
    </location>
</feature>
<evidence type="ECO:0000256" key="1">
    <source>
        <dbReference type="SAM" id="SignalP"/>
    </source>
</evidence>
<evidence type="ECO:0000313" key="3">
    <source>
        <dbReference type="WBParaSite" id="jg17713"/>
    </source>
</evidence>
<proteinExistence type="predicted"/>
<keyword evidence="2" id="KW-1185">Reference proteome</keyword>
<reference evidence="3" key="1">
    <citation type="submission" date="2022-11" db="UniProtKB">
        <authorList>
            <consortium name="WormBaseParasite"/>
        </authorList>
    </citation>
    <scope>IDENTIFICATION</scope>
</reference>
<organism evidence="2 3">
    <name type="scientific">Ditylenchus dipsaci</name>
    <dbReference type="NCBI Taxonomy" id="166011"/>
    <lineage>
        <taxon>Eukaryota</taxon>
        <taxon>Metazoa</taxon>
        <taxon>Ecdysozoa</taxon>
        <taxon>Nematoda</taxon>
        <taxon>Chromadorea</taxon>
        <taxon>Rhabditida</taxon>
        <taxon>Tylenchina</taxon>
        <taxon>Tylenchomorpha</taxon>
        <taxon>Sphaerularioidea</taxon>
        <taxon>Anguinidae</taxon>
        <taxon>Anguininae</taxon>
        <taxon>Ditylenchus</taxon>
    </lineage>
</organism>
<sequence>MVVFVFLLRVFWKKAMLLQLPRSPMILLLLQSNRPELQKVSMSEELGRGADLISSCKYSPVKVKEKEVMHSTAAKEFGLLSFLNGHASLLDGIYCREACGWLADALSGYGLQEKEKATAYHLDFLEKAAVIRRKNEISQIVNEP</sequence>
<dbReference type="AlphaFoldDB" id="A0A915DA07"/>
<feature type="signal peptide" evidence="1">
    <location>
        <begin position="1"/>
        <end position="17"/>
    </location>
</feature>
<protein>
    <submittedName>
        <fullName evidence="3">Uncharacterized protein</fullName>
    </submittedName>
</protein>
<accession>A0A915DA07</accession>